<dbReference type="Pfam" id="PF05577">
    <property type="entry name" value="Peptidase_S28"/>
    <property type="match status" value="1"/>
</dbReference>
<keyword evidence="4" id="KW-0378">Hydrolase</keyword>
<protein>
    <submittedName>
        <fullName evidence="10">Lysosomal Pro-X carboxypeptidase</fullName>
    </submittedName>
</protein>
<evidence type="ECO:0000256" key="5">
    <source>
        <dbReference type="ARBA" id="ARBA00023180"/>
    </source>
</evidence>
<dbReference type="GeneID" id="116201611"/>
<proteinExistence type="inferred from homology"/>
<dbReference type="GO" id="GO:0006508">
    <property type="term" value="P:proteolysis"/>
    <property type="evidence" value="ECO:0007669"/>
    <property type="project" value="UniProtKB-KW"/>
</dbReference>
<organism evidence="7 8">
    <name type="scientific">Punica granatum</name>
    <name type="common">Pomegranate</name>
    <dbReference type="NCBI Taxonomy" id="22663"/>
    <lineage>
        <taxon>Eukaryota</taxon>
        <taxon>Viridiplantae</taxon>
        <taxon>Streptophyta</taxon>
        <taxon>Embryophyta</taxon>
        <taxon>Tracheophyta</taxon>
        <taxon>Spermatophyta</taxon>
        <taxon>Magnoliopsida</taxon>
        <taxon>eudicotyledons</taxon>
        <taxon>Gunneridae</taxon>
        <taxon>Pentapetalae</taxon>
        <taxon>rosids</taxon>
        <taxon>malvids</taxon>
        <taxon>Myrtales</taxon>
        <taxon>Lythraceae</taxon>
        <taxon>Punica</taxon>
    </lineage>
</organism>
<reference evidence="10" key="4">
    <citation type="submission" date="2025-04" db="UniProtKB">
        <authorList>
            <consortium name="RefSeq"/>
        </authorList>
    </citation>
    <scope>IDENTIFICATION</scope>
    <source>
        <tissue evidence="10">Leaf</tissue>
    </source>
</reference>
<dbReference type="InterPro" id="IPR029058">
    <property type="entry name" value="AB_hydrolase_fold"/>
</dbReference>
<keyword evidence="9" id="KW-1185">Reference proteome</keyword>
<evidence type="ECO:0000256" key="2">
    <source>
        <dbReference type="ARBA" id="ARBA00022670"/>
    </source>
</evidence>
<reference evidence="9" key="3">
    <citation type="journal article" date="2020" name="Plant Biotechnol. J.">
        <title>The pomegranate (Punica granatum L.) draft genome dissects genetic divergence between soft- and hard-seeded cultivars.</title>
        <authorList>
            <person name="Luo X."/>
            <person name="Li H."/>
            <person name="Wu Z."/>
            <person name="Yao W."/>
            <person name="Zhao P."/>
            <person name="Cao D."/>
            <person name="Yu H."/>
            <person name="Li K."/>
            <person name="Poudel K."/>
            <person name="Zhao D."/>
            <person name="Zhang F."/>
            <person name="Xia X."/>
            <person name="Chen L."/>
            <person name="Wang Q."/>
            <person name="Jing D."/>
            <person name="Cao S."/>
        </authorList>
    </citation>
    <scope>NUCLEOTIDE SEQUENCE [LARGE SCALE GENOMIC DNA]</scope>
</reference>
<dbReference type="InterPro" id="IPR008758">
    <property type="entry name" value="Peptidase_S28"/>
</dbReference>
<feature type="signal peptide" evidence="6">
    <location>
        <begin position="1"/>
        <end position="24"/>
    </location>
</feature>
<keyword evidence="3 6" id="KW-0732">Signal</keyword>
<dbReference type="GO" id="GO:0008239">
    <property type="term" value="F:dipeptidyl-peptidase activity"/>
    <property type="evidence" value="ECO:0007669"/>
    <property type="project" value="TreeGrafter"/>
</dbReference>
<evidence type="ECO:0000313" key="10">
    <source>
        <dbReference type="RefSeq" id="XP_031388751.1"/>
    </source>
</evidence>
<reference evidence="7" key="2">
    <citation type="submission" date="2017-06" db="EMBL/GenBank/DDBJ databases">
        <title>The pomegranate genome and the genomics of punicalagin biosynthesis.</title>
        <authorList>
            <person name="Xu C."/>
        </authorList>
    </citation>
    <scope>NUCLEOTIDE SEQUENCE [LARGE SCALE GENOMIC DNA]</scope>
    <source>
        <tissue evidence="7">Fresh leaf</tissue>
    </source>
</reference>
<dbReference type="RefSeq" id="XP_031388751.1">
    <property type="nucleotide sequence ID" value="XM_031532891.1"/>
</dbReference>
<keyword evidence="5" id="KW-0325">Glycoprotein</keyword>
<dbReference type="InterPro" id="IPR042269">
    <property type="entry name" value="Ser_carbopepase_S28_SKS"/>
</dbReference>
<evidence type="ECO:0000256" key="4">
    <source>
        <dbReference type="ARBA" id="ARBA00022801"/>
    </source>
</evidence>
<dbReference type="Gene3D" id="1.20.120.980">
    <property type="entry name" value="Serine carboxypeptidase S28, SKS domain"/>
    <property type="match status" value="1"/>
</dbReference>
<dbReference type="SUPFAM" id="SSF53474">
    <property type="entry name" value="alpha/beta-Hydrolases"/>
    <property type="match status" value="1"/>
</dbReference>
<accession>A0A218W0A6</accession>
<evidence type="ECO:0000256" key="1">
    <source>
        <dbReference type="ARBA" id="ARBA00011079"/>
    </source>
</evidence>
<dbReference type="GO" id="GO:0005773">
    <property type="term" value="C:vacuole"/>
    <property type="evidence" value="ECO:0007669"/>
    <property type="project" value="TreeGrafter"/>
</dbReference>
<reference evidence="8" key="1">
    <citation type="journal article" date="2017" name="Plant J.">
        <title>The pomegranate (Punica granatum L.) genome and the genomics of punicalagin biosynthesis.</title>
        <authorList>
            <person name="Qin G."/>
            <person name="Xu C."/>
            <person name="Ming R."/>
            <person name="Tang H."/>
            <person name="Guyot R."/>
            <person name="Kramer E.M."/>
            <person name="Hu Y."/>
            <person name="Yi X."/>
            <person name="Qi Y."/>
            <person name="Xu X."/>
            <person name="Gao Z."/>
            <person name="Pan H."/>
            <person name="Jian J."/>
            <person name="Tian Y."/>
            <person name="Yue Z."/>
            <person name="Xu Y."/>
        </authorList>
    </citation>
    <scope>NUCLEOTIDE SEQUENCE [LARGE SCALE GENOMIC DNA]</scope>
    <source>
        <strain evidence="8">cv. Dabenzi</strain>
    </source>
</reference>
<feature type="chain" id="PRO_5044568847" evidence="6">
    <location>
        <begin position="25"/>
        <end position="513"/>
    </location>
</feature>
<evidence type="ECO:0000256" key="3">
    <source>
        <dbReference type="ARBA" id="ARBA00022729"/>
    </source>
</evidence>
<dbReference type="PANTHER" id="PTHR11010:SF38">
    <property type="entry name" value="LYSOSOMAL PRO-X CARBOXYPEPTIDASE"/>
    <property type="match status" value="1"/>
</dbReference>
<dbReference type="EMBL" id="MTKT01005569">
    <property type="protein sequence ID" value="OWM65701.1"/>
    <property type="molecule type" value="Genomic_DNA"/>
</dbReference>
<dbReference type="Proteomes" id="UP000515151">
    <property type="component" value="Chromosome 3"/>
</dbReference>
<dbReference type="GO" id="GO:0070008">
    <property type="term" value="F:serine-type exopeptidase activity"/>
    <property type="evidence" value="ECO:0007669"/>
    <property type="project" value="InterPro"/>
</dbReference>
<evidence type="ECO:0000313" key="9">
    <source>
        <dbReference type="Proteomes" id="UP000515151"/>
    </source>
</evidence>
<dbReference type="OrthoDB" id="2130629at2759"/>
<dbReference type="FunFam" id="1.20.120.980:FF:000001">
    <property type="entry name" value="Dipeptidyl peptidase 7"/>
    <property type="match status" value="1"/>
</dbReference>
<dbReference type="PANTHER" id="PTHR11010">
    <property type="entry name" value="PROTEASE S28 PRO-X CARBOXYPEPTIDASE-RELATED"/>
    <property type="match status" value="1"/>
</dbReference>
<gene>
    <name evidence="10" type="primary">LOC116201611</name>
    <name evidence="7" type="ORF">CDL15_Pgr017198</name>
</gene>
<evidence type="ECO:0000313" key="7">
    <source>
        <dbReference type="EMBL" id="OWM65701.1"/>
    </source>
</evidence>
<dbReference type="AlphaFoldDB" id="A0A218W0A6"/>
<dbReference type="GO" id="GO:0004180">
    <property type="term" value="F:carboxypeptidase activity"/>
    <property type="evidence" value="ECO:0007669"/>
    <property type="project" value="UniProtKB-KW"/>
</dbReference>
<sequence length="513" mass="58113">MAENISPLFVLSLVFFILISLTSSSPSLSLPPRLWPPRFLGQFSRKPASSNRLRLQQYRYDVRYFEQPLDHFSFSAEAPTFRQRYLISSDHWAGPERMAPIFLYCGNEGDIEWFAQNTGFVWEIAPKFGAMVLFPEHRYYGESLPFGSRDEANKNSTTLKYLTAEQALADFAVLVTNLKRNLSAEACPVVLFGGSYGGMLAAWMRLKYPHIAVGALASSAPILQFEDIVPPETFYDLVSNDFKRESISCFNTIKESWDAIISEGLKENGLSQLTKTFHLCRELKSTQDLIDWLYSAYSFLAMVDYPYPSNFLMPLPGHPIREVCEKIDGASDGTSILERIFKGVSIYYNYTGDADCFELDDDPHGMDGWNWQACTEMVMPMSCSRGGSMFPPSEFNLSFFEEDCRKSFGVTPRPRWITTQFGGHDIKTTLKIFGSNIIFSNGLLDPWSGGSVLQNISDSIVALIAEEGAHHTDLRPATPEDPDWLVEQRATEIRLIEGWLSAYYEAKRLIFDM</sequence>
<comment type="similarity">
    <text evidence="1">Belongs to the peptidase S28 family.</text>
</comment>
<evidence type="ECO:0000313" key="8">
    <source>
        <dbReference type="Proteomes" id="UP000197138"/>
    </source>
</evidence>
<name>A0A218W0A6_PUNGR</name>
<evidence type="ECO:0000256" key="6">
    <source>
        <dbReference type="SAM" id="SignalP"/>
    </source>
</evidence>
<dbReference type="Proteomes" id="UP000197138">
    <property type="component" value="Unassembled WGS sequence"/>
</dbReference>
<dbReference type="Gene3D" id="3.40.50.1820">
    <property type="entry name" value="alpha/beta hydrolase"/>
    <property type="match status" value="1"/>
</dbReference>
<keyword evidence="2" id="KW-0645">Protease</keyword>
<keyword evidence="10" id="KW-0121">Carboxypeptidase</keyword>